<name>A0A060BX88_9MICO</name>
<sequence length="132" mass="13870">GKTYEISAWARLAPGSGTASVRAAVVSDGADSAVTEWTAINDASWVQFEGSYTARADVAGASLVFESDGATSYMLDDVLITGYSVPDISVSDPGPLRDTVDFPLGAAVEMRSTTGEPRDLLTENFDQVSPKM</sequence>
<feature type="non-terminal residue" evidence="3">
    <location>
        <position position="1"/>
    </location>
</feature>
<evidence type="ECO:0000259" key="2">
    <source>
        <dbReference type="Pfam" id="PF02018"/>
    </source>
</evidence>
<proteinExistence type="predicted"/>
<feature type="domain" description="CBM-cenC" evidence="2">
    <location>
        <begin position="1"/>
        <end position="67"/>
    </location>
</feature>
<dbReference type="GO" id="GO:0016798">
    <property type="term" value="F:hydrolase activity, acting on glycosyl bonds"/>
    <property type="evidence" value="ECO:0007669"/>
    <property type="project" value="InterPro"/>
</dbReference>
<dbReference type="Pfam" id="PF02018">
    <property type="entry name" value="CBM_4_9"/>
    <property type="match status" value="1"/>
</dbReference>
<dbReference type="InterPro" id="IPR008979">
    <property type="entry name" value="Galactose-bd-like_sf"/>
</dbReference>
<dbReference type="Gene3D" id="2.60.120.260">
    <property type="entry name" value="Galactose-binding domain-like"/>
    <property type="match status" value="1"/>
</dbReference>
<dbReference type="InterPro" id="IPR003305">
    <property type="entry name" value="CenC_carb-bd"/>
</dbReference>
<evidence type="ECO:0000256" key="1">
    <source>
        <dbReference type="ARBA" id="ARBA00022801"/>
    </source>
</evidence>
<protein>
    <submittedName>
        <fullName evidence="3">CAZy families CBM9|CBM22|GH10 protein</fullName>
    </submittedName>
</protein>
<keyword evidence="1" id="KW-0378">Hydrolase</keyword>
<dbReference type="EMBL" id="KF117858">
    <property type="protein sequence ID" value="AIA85116.1"/>
    <property type="molecule type" value="Genomic_DNA"/>
</dbReference>
<dbReference type="SUPFAM" id="SSF49785">
    <property type="entry name" value="Galactose-binding domain-like"/>
    <property type="match status" value="1"/>
</dbReference>
<accession>A0A060BX88</accession>
<reference evidence="3" key="1">
    <citation type="journal article" date="2013" name="Environ. Microbiol.">
        <title>Seasonally variable intestinal metagenomes of the red palm weevil (Rhynchophorus ferrugineus).</title>
        <authorList>
            <person name="Jia S."/>
            <person name="Zhang X."/>
            <person name="Zhang G."/>
            <person name="Yin A."/>
            <person name="Zhang S."/>
            <person name="Li F."/>
            <person name="Wang L."/>
            <person name="Zhao D."/>
            <person name="Yun Q."/>
            <person name="Tala"/>
            <person name="Wang J."/>
            <person name="Sun G."/>
            <person name="Baabdullah M."/>
            <person name="Yu X."/>
            <person name="Hu S."/>
            <person name="Al-Mssallem I.S."/>
            <person name="Yu J."/>
        </authorList>
    </citation>
    <scope>NUCLEOTIDE SEQUENCE</scope>
</reference>
<evidence type="ECO:0000313" key="3">
    <source>
        <dbReference type="EMBL" id="AIA85116.1"/>
    </source>
</evidence>
<dbReference type="AlphaFoldDB" id="A0A060BX88"/>
<organism evidence="3">
    <name type="scientific">uncultured Beutenbergia sp</name>
    <dbReference type="NCBI Taxonomy" id="1434397"/>
    <lineage>
        <taxon>Bacteria</taxon>
        <taxon>Bacillati</taxon>
        <taxon>Actinomycetota</taxon>
        <taxon>Actinomycetes</taxon>
        <taxon>Micrococcales</taxon>
        <taxon>Beutenbergiaceae</taxon>
        <taxon>Beutenbergia</taxon>
        <taxon>environmental samples</taxon>
    </lineage>
</organism>